<dbReference type="InterPro" id="IPR013126">
    <property type="entry name" value="Hsp_70_fam"/>
</dbReference>
<keyword evidence="4" id="KW-0143">Chaperone</keyword>
<dbReference type="FunFam" id="1.20.1270.10:FF:000002">
    <property type="entry name" value="Heat shock 70 kDa protein 4"/>
    <property type="match status" value="1"/>
</dbReference>
<sequence>MEYSGVLSLVDMEAVFEKTVVLDEATTTTTGLQEDSTLSKLGSTISKLFSGGEQSNDDNNNDKKEEKENEQEDDKDDNNNKGSVMKEKQVAVKETLYFTVTYIDIPDLTPDNLHISKKKLEDINTAEINRSERESARNTLESYIMDAQDQLYQQEYEEATTEQERESIRQLCTQLGEWLYEEGFDQAASVYRVRLSELASLFEPVKNRVQQHRDRPEALQASTYLTLILITALTLAGVCDTLGYLREGVLLTGGGRHGVFPGRGVVLGGGRDRQGQGNGFGRPRSHQRNSR</sequence>
<dbReference type="PANTHER" id="PTHR45639:SF3">
    <property type="entry name" value="HYPOXIA UP-REGULATED PROTEIN 1"/>
    <property type="match status" value="1"/>
</dbReference>
<dbReference type="GO" id="GO:1903298">
    <property type="term" value="P:negative regulation of hypoxia-induced intrinsic apoptotic signaling pathway"/>
    <property type="evidence" value="ECO:0007669"/>
    <property type="project" value="TreeGrafter"/>
</dbReference>
<keyword evidence="2" id="KW-0547">Nucleotide-binding</keyword>
<dbReference type="SUPFAM" id="SSF100934">
    <property type="entry name" value="Heat shock protein 70kD (HSP70), C-terminal subdomain"/>
    <property type="match status" value="1"/>
</dbReference>
<dbReference type="GO" id="GO:0140662">
    <property type="term" value="F:ATP-dependent protein folding chaperone"/>
    <property type="evidence" value="ECO:0007669"/>
    <property type="project" value="InterPro"/>
</dbReference>
<keyword evidence="8" id="KW-1185">Reference proteome</keyword>
<dbReference type="GO" id="GO:0034663">
    <property type="term" value="C:endoplasmic reticulum chaperone complex"/>
    <property type="evidence" value="ECO:0007669"/>
    <property type="project" value="TreeGrafter"/>
</dbReference>
<evidence type="ECO:0000256" key="2">
    <source>
        <dbReference type="ARBA" id="ARBA00022741"/>
    </source>
</evidence>
<evidence type="ECO:0000256" key="6">
    <source>
        <dbReference type="SAM" id="MobiDB-lite"/>
    </source>
</evidence>
<evidence type="ECO:0000256" key="1">
    <source>
        <dbReference type="ARBA" id="ARBA00007381"/>
    </source>
</evidence>
<feature type="region of interest" description="Disordered" evidence="6">
    <location>
        <begin position="267"/>
        <end position="291"/>
    </location>
</feature>
<name>A0AAE1G3Z1_PETCI</name>
<evidence type="ECO:0000313" key="7">
    <source>
        <dbReference type="EMBL" id="KAK3884891.1"/>
    </source>
</evidence>
<reference evidence="7" key="1">
    <citation type="submission" date="2023-10" db="EMBL/GenBank/DDBJ databases">
        <title>Genome assemblies of two species of porcelain crab, Petrolisthes cinctipes and Petrolisthes manimaculis (Anomura: Porcellanidae).</title>
        <authorList>
            <person name="Angst P."/>
        </authorList>
    </citation>
    <scope>NUCLEOTIDE SEQUENCE</scope>
    <source>
        <strain evidence="7">PB745_01</strain>
        <tissue evidence="7">Gill</tissue>
    </source>
</reference>
<dbReference type="AlphaFoldDB" id="A0AAE1G3Z1"/>
<accession>A0AAE1G3Z1</accession>
<evidence type="ECO:0000256" key="5">
    <source>
        <dbReference type="ARBA" id="ARBA00040503"/>
    </source>
</evidence>
<feature type="region of interest" description="Disordered" evidence="6">
    <location>
        <begin position="47"/>
        <end position="86"/>
    </location>
</feature>
<evidence type="ECO:0000313" key="8">
    <source>
        <dbReference type="Proteomes" id="UP001286313"/>
    </source>
</evidence>
<protein>
    <recommendedName>
        <fullName evidence="5">Hypoxia up-regulated protein 1</fullName>
    </recommendedName>
</protein>
<dbReference type="GO" id="GO:0030968">
    <property type="term" value="P:endoplasmic reticulum unfolded protein response"/>
    <property type="evidence" value="ECO:0007669"/>
    <property type="project" value="TreeGrafter"/>
</dbReference>
<gene>
    <name evidence="7" type="ORF">Pcinc_010865</name>
</gene>
<dbReference type="Gene3D" id="1.20.1270.10">
    <property type="match status" value="1"/>
</dbReference>
<comment type="caution">
    <text evidence="7">The sequence shown here is derived from an EMBL/GenBank/DDBJ whole genome shotgun (WGS) entry which is preliminary data.</text>
</comment>
<keyword evidence="3" id="KW-0067">ATP-binding</keyword>
<comment type="similarity">
    <text evidence="1">Belongs to the heat shock protein 70 family.</text>
</comment>
<evidence type="ECO:0000256" key="4">
    <source>
        <dbReference type="ARBA" id="ARBA00023186"/>
    </source>
</evidence>
<evidence type="ECO:0000256" key="3">
    <source>
        <dbReference type="ARBA" id="ARBA00022840"/>
    </source>
</evidence>
<dbReference type="PANTHER" id="PTHR45639">
    <property type="entry name" value="HSC70CB, ISOFORM G-RELATED"/>
    <property type="match status" value="1"/>
</dbReference>
<organism evidence="7 8">
    <name type="scientific">Petrolisthes cinctipes</name>
    <name type="common">Flat porcelain crab</name>
    <dbReference type="NCBI Taxonomy" id="88211"/>
    <lineage>
        <taxon>Eukaryota</taxon>
        <taxon>Metazoa</taxon>
        <taxon>Ecdysozoa</taxon>
        <taxon>Arthropoda</taxon>
        <taxon>Crustacea</taxon>
        <taxon>Multicrustacea</taxon>
        <taxon>Malacostraca</taxon>
        <taxon>Eumalacostraca</taxon>
        <taxon>Eucarida</taxon>
        <taxon>Decapoda</taxon>
        <taxon>Pleocyemata</taxon>
        <taxon>Anomura</taxon>
        <taxon>Galatheoidea</taxon>
        <taxon>Porcellanidae</taxon>
        <taxon>Petrolisthes</taxon>
    </lineage>
</organism>
<proteinExistence type="inferred from homology"/>
<dbReference type="GO" id="GO:0005524">
    <property type="term" value="F:ATP binding"/>
    <property type="evidence" value="ECO:0007669"/>
    <property type="project" value="UniProtKB-KW"/>
</dbReference>
<dbReference type="EMBL" id="JAWQEG010000837">
    <property type="protein sequence ID" value="KAK3884891.1"/>
    <property type="molecule type" value="Genomic_DNA"/>
</dbReference>
<dbReference type="Proteomes" id="UP001286313">
    <property type="component" value="Unassembled WGS sequence"/>
</dbReference>
<dbReference type="InterPro" id="IPR029048">
    <property type="entry name" value="HSP70_C_sf"/>
</dbReference>